<evidence type="ECO:0000313" key="3">
    <source>
        <dbReference type="EMBL" id="KPU44155.1"/>
    </source>
</evidence>
<dbReference type="EMBL" id="LKET01000032">
    <property type="protein sequence ID" value="KPU44155.1"/>
    <property type="molecule type" value="Genomic_DNA"/>
</dbReference>
<organism evidence="3 4">
    <name type="scientific">Oxobacter pfennigii</name>
    <dbReference type="NCBI Taxonomy" id="36849"/>
    <lineage>
        <taxon>Bacteria</taxon>
        <taxon>Bacillati</taxon>
        <taxon>Bacillota</taxon>
        <taxon>Clostridia</taxon>
        <taxon>Eubacteriales</taxon>
        <taxon>Clostridiaceae</taxon>
        <taxon>Oxobacter</taxon>
    </lineage>
</organism>
<gene>
    <name evidence="3" type="ORF">OXPF_23230</name>
</gene>
<dbReference type="PATRIC" id="fig|36849.3.peg.2447"/>
<feature type="signal peptide" evidence="2">
    <location>
        <begin position="1"/>
        <end position="25"/>
    </location>
</feature>
<sequence length="298" mass="34568">MKNKLFFLILLLWSMLIINPIYAHADMGPKPSVVINFEGLEGKNYFVTLLSEIPSTGPHSALGEHPGNQRFSEGDADYEIWQKFNSYKDEDGFYFLQYFNDCNETSQFIWGYYPPPKFKILLYFPVEDSFAVSDEAYERYAFDSYFKVDVKNLFIPPLSTIKGIEAVKNYDYTWELVSMFIRIIATIAIEIFLAFLFGFRAKKQLFIIGTVNIITQSILNILLNLTNYSYGSMLFVFNYIWMELLIFFIEAFIYSKHLHKYADSEKMKKRITSLYAFVANAASFGAGIFISIKIPGIF</sequence>
<evidence type="ECO:0000256" key="2">
    <source>
        <dbReference type="SAM" id="SignalP"/>
    </source>
</evidence>
<evidence type="ECO:0000256" key="1">
    <source>
        <dbReference type="SAM" id="Phobius"/>
    </source>
</evidence>
<keyword evidence="1" id="KW-0472">Membrane</keyword>
<feature type="chain" id="PRO_5006153643" evidence="2">
    <location>
        <begin position="26"/>
        <end position="298"/>
    </location>
</feature>
<name>A0A0P8X079_9CLOT</name>
<feature type="transmembrane region" description="Helical" evidence="1">
    <location>
        <begin position="274"/>
        <end position="292"/>
    </location>
</feature>
<accession>A0A0P8X079</accession>
<keyword evidence="1" id="KW-1133">Transmembrane helix</keyword>
<dbReference type="Proteomes" id="UP000050326">
    <property type="component" value="Unassembled WGS sequence"/>
</dbReference>
<keyword evidence="4" id="KW-1185">Reference proteome</keyword>
<dbReference type="RefSeq" id="WP_201779715.1">
    <property type="nucleotide sequence ID" value="NZ_LKET01000032.1"/>
</dbReference>
<protein>
    <submittedName>
        <fullName evidence="3">Uncharacterized protein</fullName>
    </submittedName>
</protein>
<proteinExistence type="predicted"/>
<keyword evidence="1" id="KW-0812">Transmembrane</keyword>
<evidence type="ECO:0000313" key="4">
    <source>
        <dbReference type="Proteomes" id="UP000050326"/>
    </source>
</evidence>
<reference evidence="3 4" key="1">
    <citation type="submission" date="2015-09" db="EMBL/GenBank/DDBJ databases">
        <title>Genome sequence of Oxobacter pfennigii DSM 3222.</title>
        <authorList>
            <person name="Poehlein A."/>
            <person name="Bengelsdorf F.R."/>
            <person name="Schiel-Bengelsdorf B."/>
            <person name="Duerre P."/>
            <person name="Daniel R."/>
        </authorList>
    </citation>
    <scope>NUCLEOTIDE SEQUENCE [LARGE SCALE GENOMIC DNA]</scope>
    <source>
        <strain evidence="3 4">DSM 3222</strain>
    </source>
</reference>
<keyword evidence="2" id="KW-0732">Signal</keyword>
<feature type="transmembrane region" description="Helical" evidence="1">
    <location>
        <begin position="179"/>
        <end position="198"/>
    </location>
</feature>
<feature type="transmembrane region" description="Helical" evidence="1">
    <location>
        <begin position="229"/>
        <end position="253"/>
    </location>
</feature>
<dbReference type="AlphaFoldDB" id="A0A0P8X079"/>
<comment type="caution">
    <text evidence="3">The sequence shown here is derived from an EMBL/GenBank/DDBJ whole genome shotgun (WGS) entry which is preliminary data.</text>
</comment>
<feature type="transmembrane region" description="Helical" evidence="1">
    <location>
        <begin position="205"/>
        <end position="223"/>
    </location>
</feature>